<evidence type="ECO:0000313" key="4">
    <source>
        <dbReference type="Proteomes" id="UP000637788"/>
    </source>
</evidence>
<comment type="caution">
    <text evidence="3">The sequence shown here is derived from an EMBL/GenBank/DDBJ whole genome shotgun (WGS) entry which is preliminary data.</text>
</comment>
<evidence type="ECO:0000313" key="3">
    <source>
        <dbReference type="EMBL" id="GGK46695.1"/>
    </source>
</evidence>
<dbReference type="AlphaFoldDB" id="A0A917QFP9"/>
<evidence type="ECO:0000256" key="1">
    <source>
        <dbReference type="SAM" id="MobiDB-lite"/>
    </source>
</evidence>
<keyword evidence="2" id="KW-0472">Membrane</keyword>
<feature type="transmembrane region" description="Helical" evidence="2">
    <location>
        <begin position="414"/>
        <end position="437"/>
    </location>
</feature>
<name>A0A917QFP9_9ACTN</name>
<proteinExistence type="predicted"/>
<reference evidence="3" key="1">
    <citation type="journal article" date="2014" name="Int. J. Syst. Evol. Microbiol.">
        <title>Complete genome sequence of Corynebacterium casei LMG S-19264T (=DSM 44701T), isolated from a smear-ripened cheese.</title>
        <authorList>
            <consortium name="US DOE Joint Genome Institute (JGI-PGF)"/>
            <person name="Walter F."/>
            <person name="Albersmeier A."/>
            <person name="Kalinowski J."/>
            <person name="Ruckert C."/>
        </authorList>
    </citation>
    <scope>NUCLEOTIDE SEQUENCE</scope>
    <source>
        <strain evidence="3">JCM 3035</strain>
    </source>
</reference>
<evidence type="ECO:0000256" key="2">
    <source>
        <dbReference type="SAM" id="Phobius"/>
    </source>
</evidence>
<organism evidence="3 4">
    <name type="scientific">Streptomyces flaveus</name>
    <dbReference type="NCBI Taxonomy" id="66370"/>
    <lineage>
        <taxon>Bacteria</taxon>
        <taxon>Bacillati</taxon>
        <taxon>Actinomycetota</taxon>
        <taxon>Actinomycetes</taxon>
        <taxon>Kitasatosporales</taxon>
        <taxon>Streptomycetaceae</taxon>
        <taxon>Streptomyces</taxon>
        <taxon>Streptomyces aurantiacus group</taxon>
    </lineage>
</organism>
<accession>A0A917QFP9</accession>
<reference evidence="3" key="2">
    <citation type="submission" date="2020-09" db="EMBL/GenBank/DDBJ databases">
        <authorList>
            <person name="Sun Q."/>
            <person name="Ohkuma M."/>
        </authorList>
    </citation>
    <scope>NUCLEOTIDE SEQUENCE</scope>
    <source>
        <strain evidence="3">JCM 3035</strain>
    </source>
</reference>
<feature type="region of interest" description="Disordered" evidence="1">
    <location>
        <begin position="1"/>
        <end position="32"/>
    </location>
</feature>
<protein>
    <submittedName>
        <fullName evidence="3">Uncharacterized protein</fullName>
    </submittedName>
</protein>
<sequence>MEIGTEVTADTGPGAEGEAGRTDGRPSPPSAGRRVVRWSRRLVAVLVSICALLGAVRLVVPATAGTDGEPPGVRRQLAFLREALDDGAGGEAQGMFPEGYFFLHVLYGLNWVEIGMREPVGERSTALREARWALGRLDSPSGRAPFSPSLTPPYGVFHRGWSNWLRGGVLSLHPAGQRDPAEVRRFTRDSAALGAAFDASRSPYLEAYAGQAWPVDSTVAIASLRLHDTLLPDRFTETVQRWLREVRQRLDPRTGLLPHRAAPDTGDPIEVARGTSQSLIQRFLIDIDPVFARQQYLHFRNWYIASPLGLGPAVREYPDGMDGPADVDSGPLPLGVSLSASVVTIGAAQVHGDAPLTAALAGVSEVAGLPIHTPWTKRYAFGLVPVGDAFLAWSKTARPWVAKEQPPPPSQVSAWWRIPLLSLLSVLGAVPWLPTLVRRHRRRRTHREPAGPAVARSQW</sequence>
<dbReference type="RefSeq" id="WP_246567197.1">
    <property type="nucleotide sequence ID" value="NZ_BMPQ01000001.1"/>
</dbReference>
<feature type="transmembrane region" description="Helical" evidence="2">
    <location>
        <begin position="42"/>
        <end position="60"/>
    </location>
</feature>
<keyword evidence="2" id="KW-0812">Transmembrane</keyword>
<keyword evidence="2" id="KW-1133">Transmembrane helix</keyword>
<gene>
    <name evidence="3" type="ORF">GCM10010094_03370</name>
</gene>
<dbReference type="EMBL" id="BMPQ01000001">
    <property type="protein sequence ID" value="GGK46695.1"/>
    <property type="molecule type" value="Genomic_DNA"/>
</dbReference>
<keyword evidence="4" id="KW-1185">Reference proteome</keyword>
<dbReference type="Proteomes" id="UP000637788">
    <property type="component" value="Unassembled WGS sequence"/>
</dbReference>